<keyword evidence="4" id="KW-0479">Metal-binding</keyword>
<evidence type="ECO:0000256" key="3">
    <source>
        <dbReference type="ARBA" id="ARBA00022692"/>
    </source>
</evidence>
<keyword evidence="3 13" id="KW-0812">Transmembrane</keyword>
<feature type="region of interest" description="Disordered" evidence="12">
    <location>
        <begin position="299"/>
        <end position="318"/>
    </location>
</feature>
<evidence type="ECO:0000256" key="11">
    <source>
        <dbReference type="ARBA" id="ARBA00023444"/>
    </source>
</evidence>
<feature type="transmembrane region" description="Helical" evidence="13">
    <location>
        <begin position="113"/>
        <end position="134"/>
    </location>
</feature>
<evidence type="ECO:0000256" key="2">
    <source>
        <dbReference type="ARBA" id="ARBA00022475"/>
    </source>
</evidence>
<dbReference type="RefSeq" id="WP_143987468.1">
    <property type="nucleotide sequence ID" value="NZ_CP041692.1"/>
</dbReference>
<keyword evidence="2" id="KW-1003">Cell membrane</keyword>
<evidence type="ECO:0000256" key="9">
    <source>
        <dbReference type="ARBA" id="ARBA00023136"/>
    </source>
</evidence>
<dbReference type="GO" id="GO:0006784">
    <property type="term" value="P:heme A biosynthetic process"/>
    <property type="evidence" value="ECO:0007669"/>
    <property type="project" value="InterPro"/>
</dbReference>
<dbReference type="GO" id="GO:0016020">
    <property type="term" value="C:membrane"/>
    <property type="evidence" value="ECO:0007669"/>
    <property type="project" value="UniProtKB-SubCell"/>
</dbReference>
<evidence type="ECO:0000256" key="4">
    <source>
        <dbReference type="ARBA" id="ARBA00022723"/>
    </source>
</evidence>
<dbReference type="PANTHER" id="PTHR35457:SF1">
    <property type="entry name" value="HEME A SYNTHASE"/>
    <property type="match status" value="1"/>
</dbReference>
<proteinExistence type="predicted"/>
<comment type="pathway">
    <text evidence="11">Porphyrin-containing compound metabolism.</text>
</comment>
<reference evidence="14 15" key="1">
    <citation type="submission" date="2019-07" db="EMBL/GenBank/DDBJ databases">
        <title>Microlunatus dokdonensis sp. nov. isolated from the rhizospheric soil of the wild plant Elymus tsukushiensis.</title>
        <authorList>
            <person name="Ghim S.-Y."/>
            <person name="Hwang Y.-J."/>
            <person name="Son J.-S."/>
            <person name="Shin J.-H."/>
        </authorList>
    </citation>
    <scope>NUCLEOTIDE SEQUENCE [LARGE SCALE GENOMIC DNA]</scope>
    <source>
        <strain evidence="14 15">KUDC0627</strain>
    </source>
</reference>
<evidence type="ECO:0000256" key="7">
    <source>
        <dbReference type="ARBA" id="ARBA00023004"/>
    </source>
</evidence>
<evidence type="ECO:0000313" key="15">
    <source>
        <dbReference type="Proteomes" id="UP000319263"/>
    </source>
</evidence>
<dbReference type="AlphaFoldDB" id="A0A516Q249"/>
<evidence type="ECO:0000256" key="5">
    <source>
        <dbReference type="ARBA" id="ARBA00022989"/>
    </source>
</evidence>
<sequence>MDLLTDVRDSTLARRLGSPTWLRRLAVLSLVMNIVIIITGGLVRLTDSGLGCPTWPQCTPGAYTPHPALGVHGAIEFGNRLITFILMIVALITWISTLLYRRADRTPDRKLRWLSFGIGVGIPFQGVIGGITVLTHLNPYVVALHMLNSLVLVTLATWLVRLTWPAPAKEVGPRARLLSMITFALAWVVVCLGTVVTGSGPHAGDVKAVRTGLNPLDVSHVHSFSVYLLTAATIVSIIVLRNRAAVLLLIIELIQGGIGFAQYFSGLPIQLVILHIAGAAGTIALAANLLYSVRLKRPAPNTASSAPSPHVERRTTNA</sequence>
<gene>
    <name evidence="14" type="ORF">FOE78_17735</name>
</gene>
<evidence type="ECO:0000313" key="14">
    <source>
        <dbReference type="EMBL" id="QDP97509.1"/>
    </source>
</evidence>
<keyword evidence="6" id="KW-0560">Oxidoreductase</keyword>
<dbReference type="PANTHER" id="PTHR35457">
    <property type="entry name" value="HEME A SYNTHASE"/>
    <property type="match status" value="1"/>
</dbReference>
<dbReference type="GO" id="GO:0046872">
    <property type="term" value="F:metal ion binding"/>
    <property type="evidence" value="ECO:0007669"/>
    <property type="project" value="UniProtKB-KW"/>
</dbReference>
<feature type="transmembrane region" description="Helical" evidence="13">
    <location>
        <begin position="271"/>
        <end position="291"/>
    </location>
</feature>
<feature type="transmembrane region" description="Helical" evidence="13">
    <location>
        <begin position="81"/>
        <end position="101"/>
    </location>
</feature>
<dbReference type="InterPro" id="IPR050450">
    <property type="entry name" value="COX15/CtaA_HemeA_synthase"/>
</dbReference>
<keyword evidence="10" id="KW-1015">Disulfide bond</keyword>
<evidence type="ECO:0000256" key="8">
    <source>
        <dbReference type="ARBA" id="ARBA00023133"/>
    </source>
</evidence>
<name>A0A516Q249_9ACTN</name>
<feature type="transmembrane region" description="Helical" evidence="13">
    <location>
        <begin position="181"/>
        <end position="200"/>
    </location>
</feature>
<feature type="transmembrane region" description="Helical" evidence="13">
    <location>
        <begin position="140"/>
        <end position="160"/>
    </location>
</feature>
<keyword evidence="7" id="KW-0408">Iron</keyword>
<evidence type="ECO:0000256" key="13">
    <source>
        <dbReference type="SAM" id="Phobius"/>
    </source>
</evidence>
<keyword evidence="8" id="KW-0350">Heme biosynthesis</keyword>
<feature type="compositionally biased region" description="Low complexity" evidence="12">
    <location>
        <begin position="299"/>
        <end position="309"/>
    </location>
</feature>
<protein>
    <submittedName>
        <fullName evidence="14">Heme A synthase</fullName>
    </submittedName>
</protein>
<feature type="transmembrane region" description="Helical" evidence="13">
    <location>
        <begin position="21"/>
        <end position="43"/>
    </location>
</feature>
<dbReference type="InterPro" id="IPR003780">
    <property type="entry name" value="COX15/CtaA_fam"/>
</dbReference>
<keyword evidence="15" id="KW-1185">Reference proteome</keyword>
<dbReference type="Pfam" id="PF02628">
    <property type="entry name" value="COX15-CtaA"/>
    <property type="match status" value="2"/>
</dbReference>
<dbReference type="GO" id="GO:0016491">
    <property type="term" value="F:oxidoreductase activity"/>
    <property type="evidence" value="ECO:0007669"/>
    <property type="project" value="UniProtKB-KW"/>
</dbReference>
<feature type="transmembrane region" description="Helical" evidence="13">
    <location>
        <begin position="246"/>
        <end position="265"/>
    </location>
</feature>
<keyword evidence="9 13" id="KW-0472">Membrane</keyword>
<evidence type="ECO:0000256" key="6">
    <source>
        <dbReference type="ARBA" id="ARBA00023002"/>
    </source>
</evidence>
<dbReference type="KEGG" id="mik:FOE78_17735"/>
<evidence type="ECO:0000256" key="12">
    <source>
        <dbReference type="SAM" id="MobiDB-lite"/>
    </source>
</evidence>
<feature type="transmembrane region" description="Helical" evidence="13">
    <location>
        <begin position="220"/>
        <end position="239"/>
    </location>
</feature>
<evidence type="ECO:0000256" key="1">
    <source>
        <dbReference type="ARBA" id="ARBA00004141"/>
    </source>
</evidence>
<evidence type="ECO:0000256" key="10">
    <source>
        <dbReference type="ARBA" id="ARBA00023157"/>
    </source>
</evidence>
<organism evidence="14 15">
    <name type="scientific">Microlunatus elymi</name>
    <dbReference type="NCBI Taxonomy" id="2596828"/>
    <lineage>
        <taxon>Bacteria</taxon>
        <taxon>Bacillati</taxon>
        <taxon>Actinomycetota</taxon>
        <taxon>Actinomycetes</taxon>
        <taxon>Propionibacteriales</taxon>
        <taxon>Propionibacteriaceae</taxon>
        <taxon>Microlunatus</taxon>
    </lineage>
</organism>
<comment type="subcellular location">
    <subcellularLocation>
        <location evidence="1">Membrane</location>
        <topology evidence="1">Multi-pass membrane protein</topology>
    </subcellularLocation>
</comment>
<dbReference type="EMBL" id="CP041692">
    <property type="protein sequence ID" value="QDP97509.1"/>
    <property type="molecule type" value="Genomic_DNA"/>
</dbReference>
<dbReference type="OrthoDB" id="5241540at2"/>
<dbReference type="Proteomes" id="UP000319263">
    <property type="component" value="Chromosome"/>
</dbReference>
<keyword evidence="5 13" id="KW-1133">Transmembrane helix</keyword>
<accession>A0A516Q249</accession>